<dbReference type="PANTHER" id="PTHR43673:SF2">
    <property type="entry name" value="NITROREDUCTASE"/>
    <property type="match status" value="1"/>
</dbReference>
<keyword evidence="8" id="KW-1185">Reference proteome</keyword>
<proteinExistence type="inferred from homology"/>
<evidence type="ECO:0000256" key="1">
    <source>
        <dbReference type="ARBA" id="ARBA00001917"/>
    </source>
</evidence>
<comment type="cofactor">
    <cofactor evidence="1">
        <name>FMN</name>
        <dbReference type="ChEBI" id="CHEBI:58210"/>
    </cofactor>
</comment>
<dbReference type="RefSeq" id="WP_101009371.1">
    <property type="nucleotide sequence ID" value="NZ_FRFC01000003.1"/>
</dbReference>
<name>A0A2H1EFX9_9ARCH</name>
<dbReference type="OrthoDB" id="287850at2157"/>
<reference evidence="8" key="1">
    <citation type="submission" date="2016-12" db="EMBL/GenBank/DDBJ databases">
        <authorList>
            <person name="Herbold C."/>
        </authorList>
    </citation>
    <scope>NUCLEOTIDE SEQUENCE [LARGE SCALE GENOMIC DNA]</scope>
</reference>
<evidence type="ECO:0000256" key="5">
    <source>
        <dbReference type="ARBA" id="ARBA00023002"/>
    </source>
</evidence>
<feature type="domain" description="Nitroreductase" evidence="6">
    <location>
        <begin position="150"/>
        <end position="209"/>
    </location>
</feature>
<dbReference type="GO" id="GO:0016491">
    <property type="term" value="F:oxidoreductase activity"/>
    <property type="evidence" value="ECO:0007669"/>
    <property type="project" value="UniProtKB-KW"/>
</dbReference>
<dbReference type="Gene3D" id="3.40.109.10">
    <property type="entry name" value="NADH Oxidase"/>
    <property type="match status" value="1"/>
</dbReference>
<evidence type="ECO:0000313" key="7">
    <source>
        <dbReference type="EMBL" id="SHO44423.1"/>
    </source>
</evidence>
<protein>
    <submittedName>
        <fullName evidence="7">Oxygen-insensitive NADPH nitroreductase</fullName>
        <ecNumber evidence="7">1.-.-.-</ecNumber>
    </submittedName>
</protein>
<evidence type="ECO:0000313" key="8">
    <source>
        <dbReference type="Proteomes" id="UP000232412"/>
    </source>
</evidence>
<sequence>MDFFQVEPAYISKEGCRLIWKGNDEDDQDVIVLSKEELESLVELLSKESTGKVELEDEFSTIWVNTDTTQFRLKEHKMLEVKTQLLRKEILEYKKIPQEQKPIKIYPKEYFPSITIEDEDRTENNKTLDSILGNKDKTVTPESDFFRVIAIRRSTRNFDTTRLVEQWKIDKILAAADTAPTAGNFQGFEVFYVRNKEVKKRLVEAANNQPYVNAPVVLVFCKDPSRVKMNFRPEILAKFSLQDATLAAAYSQIAASALGLSSIWIGMIDEEKVRRIIDTNLIPSSILCIGYPHRNRPPKSRRKLKDLIHVIE</sequence>
<dbReference type="EC" id="1.-.-.-" evidence="7"/>
<dbReference type="InterPro" id="IPR029479">
    <property type="entry name" value="Nitroreductase"/>
</dbReference>
<evidence type="ECO:0000256" key="4">
    <source>
        <dbReference type="ARBA" id="ARBA00022643"/>
    </source>
</evidence>
<keyword evidence="4" id="KW-0288">FMN</keyword>
<gene>
    <name evidence="7" type="ORF">NSIN_20342</name>
</gene>
<keyword evidence="3" id="KW-0285">Flavoprotein</keyword>
<comment type="similarity">
    <text evidence="2">Belongs to the nitroreductase family.</text>
</comment>
<dbReference type="InterPro" id="IPR000415">
    <property type="entry name" value="Nitroreductase-like"/>
</dbReference>
<evidence type="ECO:0000259" key="6">
    <source>
        <dbReference type="Pfam" id="PF00881"/>
    </source>
</evidence>
<dbReference type="EMBL" id="FRFC01000003">
    <property type="protein sequence ID" value="SHO44423.1"/>
    <property type="molecule type" value="Genomic_DNA"/>
</dbReference>
<accession>A0A2H1EFX9</accession>
<evidence type="ECO:0000256" key="2">
    <source>
        <dbReference type="ARBA" id="ARBA00007118"/>
    </source>
</evidence>
<evidence type="ECO:0000256" key="3">
    <source>
        <dbReference type="ARBA" id="ARBA00022630"/>
    </source>
</evidence>
<organism evidence="7 8">
    <name type="scientific">Nitrosotalea sinensis</name>
    <dbReference type="NCBI Taxonomy" id="1499975"/>
    <lineage>
        <taxon>Archaea</taxon>
        <taxon>Nitrososphaerota</taxon>
        <taxon>Nitrososphaeria</taxon>
        <taxon>Nitrosotaleales</taxon>
        <taxon>Nitrosotaleaceae</taxon>
        <taxon>Nitrosotalea</taxon>
    </lineage>
</organism>
<dbReference type="SUPFAM" id="SSF55469">
    <property type="entry name" value="FMN-dependent nitroreductase-like"/>
    <property type="match status" value="1"/>
</dbReference>
<dbReference type="PANTHER" id="PTHR43673">
    <property type="entry name" value="NAD(P)H NITROREDUCTASE YDGI-RELATED"/>
    <property type="match status" value="1"/>
</dbReference>
<dbReference type="Pfam" id="PF00881">
    <property type="entry name" value="Nitroreductase"/>
    <property type="match status" value="2"/>
</dbReference>
<dbReference type="AlphaFoldDB" id="A0A2H1EFX9"/>
<dbReference type="Proteomes" id="UP000232412">
    <property type="component" value="Unassembled WGS sequence"/>
</dbReference>
<feature type="domain" description="Nitroreductase" evidence="6">
    <location>
        <begin position="213"/>
        <end position="291"/>
    </location>
</feature>
<keyword evidence="5 7" id="KW-0560">Oxidoreductase</keyword>